<dbReference type="eggNOG" id="COG0681">
    <property type="taxonomic scope" value="Bacteria"/>
</dbReference>
<dbReference type="Proteomes" id="UP000002772">
    <property type="component" value="Unassembled WGS sequence"/>
</dbReference>
<reference evidence="2" key="1">
    <citation type="journal article" date="2011" name="Stand. Genomic Sci.">
        <title>Non-contiguous finished genome sequence of the opportunistic oral pathogen Prevotella multisaccharivorax type strain (PPPA20).</title>
        <authorList>
            <person name="Pati A."/>
            <person name="Gronow S."/>
            <person name="Lu M."/>
            <person name="Lapidus A."/>
            <person name="Nolan M."/>
            <person name="Lucas S."/>
            <person name="Hammon N."/>
            <person name="Deshpande S."/>
            <person name="Cheng J.F."/>
            <person name="Tapia R."/>
            <person name="Han C."/>
            <person name="Goodwin L."/>
            <person name="Pitluck S."/>
            <person name="Liolios K."/>
            <person name="Pagani I."/>
            <person name="Mavromatis K."/>
            <person name="Mikhailova N."/>
            <person name="Huntemann M."/>
            <person name="Chen A."/>
            <person name="Palaniappan K."/>
            <person name="Land M."/>
            <person name="Hauser L."/>
            <person name="Detter J.C."/>
            <person name="Brambilla E.M."/>
            <person name="Rohde M."/>
            <person name="Goker M."/>
            <person name="Woyke T."/>
            <person name="Bristow J."/>
            <person name="Eisen J.A."/>
            <person name="Markowitz V."/>
            <person name="Hugenholtz P."/>
            <person name="Kyrpides N.C."/>
            <person name="Klenk H.P."/>
            <person name="Ivanova N."/>
        </authorList>
    </citation>
    <scope>NUCLEOTIDE SEQUENCE [LARGE SCALE GENOMIC DNA]</scope>
    <source>
        <strain evidence="2">DSM 17128</strain>
    </source>
</reference>
<proteinExistence type="predicted"/>
<name>F8N9R1_9BACT</name>
<dbReference type="STRING" id="688246.Premu_1274"/>
<gene>
    <name evidence="1" type="ORF">Premu_1274</name>
</gene>
<protein>
    <recommendedName>
        <fullName evidence="3">Peptidase S24/S26A/S26B, conserved region</fullName>
    </recommendedName>
</protein>
<dbReference type="RefSeq" id="WP_007573956.1">
    <property type="nucleotide sequence ID" value="NZ_BPTS01000001.1"/>
</dbReference>
<dbReference type="EMBL" id="GL945017">
    <property type="protein sequence ID" value="EGN56703.1"/>
    <property type="molecule type" value="Genomic_DNA"/>
</dbReference>
<sequence>MKEISVQNSVFIPAVVKLVNEGHTVTIPLKGFSMRPFLENARDKALLCQVGKLHVGDPVLAKVDHQRYVLHRIVRIDGDCLTLLGDGNLSTEHCRMKDVVASVVGFYRKGRTRLDAVDGRKWKVYSALWMQLLPVRRWLLAFYRKIWIPLFGSL</sequence>
<keyword evidence="2" id="KW-1185">Reference proteome</keyword>
<dbReference type="AlphaFoldDB" id="F8N9R1"/>
<accession>F8N9R1</accession>
<dbReference type="OrthoDB" id="9795228at2"/>
<evidence type="ECO:0008006" key="3">
    <source>
        <dbReference type="Google" id="ProtNLM"/>
    </source>
</evidence>
<organism evidence="1 2">
    <name type="scientific">Hallella multisaccharivorax DSM 17128</name>
    <dbReference type="NCBI Taxonomy" id="688246"/>
    <lineage>
        <taxon>Bacteria</taxon>
        <taxon>Pseudomonadati</taxon>
        <taxon>Bacteroidota</taxon>
        <taxon>Bacteroidia</taxon>
        <taxon>Bacteroidales</taxon>
        <taxon>Prevotellaceae</taxon>
        <taxon>Hallella</taxon>
    </lineage>
</organism>
<dbReference type="CDD" id="cd06462">
    <property type="entry name" value="Peptidase_S24_S26"/>
    <property type="match status" value="1"/>
</dbReference>
<dbReference type="HOGENOM" id="CLU_126496_1_0_10"/>
<evidence type="ECO:0000313" key="1">
    <source>
        <dbReference type="EMBL" id="EGN56703.1"/>
    </source>
</evidence>
<evidence type="ECO:0000313" key="2">
    <source>
        <dbReference type="Proteomes" id="UP000002772"/>
    </source>
</evidence>